<dbReference type="HOGENOM" id="CLU_071780_0_0_5"/>
<dbReference type="SUPFAM" id="SSF52540">
    <property type="entry name" value="P-loop containing nucleoside triphosphate hydrolases"/>
    <property type="match status" value="1"/>
</dbReference>
<dbReference type="Proteomes" id="UP000000245">
    <property type="component" value="Plasmid pACRY01"/>
</dbReference>
<geneLocation type="plasmid" evidence="2 3">
    <name>pACRY01</name>
</geneLocation>
<sequence length="296" mass="31850">MTEAPSSEKKPNGAHKPTTPVFRPGSVAAGLKSAEIKPLLTREQSSSEPVAQGLDLADRPKIILTAGRGKTGKTTFLRWIAEMAQRDGKAPLLADIDPTNATFSTYFGGVARPDTFNQAAVRDWLQDFMEFAIAEKQTAIVDLGGGDTILRTIAGEMPGFDAMIEDAGMAVVMFYLAGPHPEDLTPAATLGALGFKPRARAFVLNEGMAQAGQSRDQAFGRLTSSNVYRDETADGALTLWMPRLHAAEAVEARTASFIAARDGQTEPPLGVFNRSRVGHWLKAMDEQFAGVKSWMP</sequence>
<evidence type="ECO:0008006" key="4">
    <source>
        <dbReference type="Google" id="ProtNLM"/>
    </source>
</evidence>
<dbReference type="Gene3D" id="3.40.50.300">
    <property type="entry name" value="P-loop containing nucleotide triphosphate hydrolases"/>
    <property type="match status" value="1"/>
</dbReference>
<evidence type="ECO:0000313" key="2">
    <source>
        <dbReference type="EMBL" id="ABQ28849.1"/>
    </source>
</evidence>
<evidence type="ECO:0000256" key="1">
    <source>
        <dbReference type="SAM" id="MobiDB-lite"/>
    </source>
</evidence>
<protein>
    <recommendedName>
        <fullName evidence="4">CobQ/CobB/MinD/ParA nucleotide binding domain-containing protein</fullName>
    </recommendedName>
</protein>
<organism evidence="2 3">
    <name type="scientific">Acidiphilium cryptum (strain JF-5)</name>
    <dbReference type="NCBI Taxonomy" id="349163"/>
    <lineage>
        <taxon>Bacteria</taxon>
        <taxon>Pseudomonadati</taxon>
        <taxon>Pseudomonadota</taxon>
        <taxon>Alphaproteobacteria</taxon>
        <taxon>Acetobacterales</taxon>
        <taxon>Acidocellaceae</taxon>
        <taxon>Acidiphilium</taxon>
    </lineage>
</organism>
<dbReference type="RefSeq" id="WP_011930475.1">
    <property type="nucleotide sequence ID" value="NC_009467.1"/>
</dbReference>
<dbReference type="InterPro" id="IPR027417">
    <property type="entry name" value="P-loop_NTPase"/>
</dbReference>
<accession>A5FTB7</accession>
<evidence type="ECO:0000313" key="3">
    <source>
        <dbReference type="Proteomes" id="UP000000245"/>
    </source>
</evidence>
<dbReference type="AlphaFoldDB" id="A5FTB7"/>
<name>A5FTB7_ACICJ</name>
<dbReference type="EMBL" id="CP000689">
    <property type="protein sequence ID" value="ABQ28849.1"/>
    <property type="molecule type" value="Genomic_DNA"/>
</dbReference>
<dbReference type="KEGG" id="acr:Acry_3229"/>
<feature type="region of interest" description="Disordered" evidence="1">
    <location>
        <begin position="1"/>
        <end position="27"/>
    </location>
</feature>
<proteinExistence type="predicted"/>
<keyword evidence="2" id="KW-0614">Plasmid</keyword>
<gene>
    <name evidence="2" type="ordered locus">Acry_3229</name>
</gene>
<feature type="compositionally biased region" description="Basic and acidic residues" evidence="1">
    <location>
        <begin position="1"/>
        <end position="11"/>
    </location>
</feature>
<reference evidence="2 3" key="1">
    <citation type="submission" date="2007-05" db="EMBL/GenBank/DDBJ databases">
        <title>Complete sequence of plasmid1 pACRY01 of Acidiphilium cryptum JF-5.</title>
        <authorList>
            <consortium name="US DOE Joint Genome Institute"/>
            <person name="Copeland A."/>
            <person name="Lucas S."/>
            <person name="Lapidus A."/>
            <person name="Barry K."/>
            <person name="Detter J.C."/>
            <person name="Glavina del Rio T."/>
            <person name="Hammon N."/>
            <person name="Israni S."/>
            <person name="Dalin E."/>
            <person name="Tice H."/>
            <person name="Pitluck S."/>
            <person name="Sims D."/>
            <person name="Brettin T."/>
            <person name="Bruce D."/>
            <person name="Han C."/>
            <person name="Schmutz J."/>
            <person name="Larimer F."/>
            <person name="Land M."/>
            <person name="Hauser L."/>
            <person name="Kyrpides N."/>
            <person name="Kim E."/>
            <person name="Magnuson T."/>
            <person name="Richardson P."/>
        </authorList>
    </citation>
    <scope>NUCLEOTIDE SEQUENCE [LARGE SCALE GENOMIC DNA]</scope>
    <source>
        <strain evidence="3">JF-5</strain>
        <plasmid evidence="3">Plasmid pACRY01</plasmid>
    </source>
</reference>
<keyword evidence="3" id="KW-1185">Reference proteome</keyword>